<dbReference type="InterPro" id="IPR036397">
    <property type="entry name" value="RNaseH_sf"/>
</dbReference>
<evidence type="ECO:0000313" key="2">
    <source>
        <dbReference type="Proteomes" id="UP000838878"/>
    </source>
</evidence>
<reference evidence="1" key="1">
    <citation type="submission" date="2021-12" db="EMBL/GenBank/DDBJ databases">
        <authorList>
            <person name="Martin H S."/>
        </authorList>
    </citation>
    <scope>NUCLEOTIDE SEQUENCE</scope>
</reference>
<protein>
    <submittedName>
        <fullName evidence="1">Uncharacterized protein</fullName>
    </submittedName>
</protein>
<dbReference type="Gene3D" id="3.30.420.10">
    <property type="entry name" value="Ribonuclease H-like superfamily/Ribonuclease H"/>
    <property type="match status" value="1"/>
</dbReference>
<dbReference type="GO" id="GO:0003676">
    <property type="term" value="F:nucleic acid binding"/>
    <property type="evidence" value="ECO:0007669"/>
    <property type="project" value="InterPro"/>
</dbReference>
<accession>A0A8J9V2N0</accession>
<proteinExistence type="predicted"/>
<dbReference type="AlphaFoldDB" id="A0A8J9V2N0"/>
<dbReference type="PANTHER" id="PTHR47326">
    <property type="entry name" value="TRANSPOSABLE ELEMENT TC3 TRANSPOSASE-LIKE PROTEIN"/>
    <property type="match status" value="1"/>
</dbReference>
<dbReference type="Proteomes" id="UP000838878">
    <property type="component" value="Chromosome 8"/>
</dbReference>
<sequence>MLEVLNEIENDSTTSVRAIEAATGIPKSSANRILKCHRLHPYHYRRVQTLIPRDYPLRVAFCRVMLNRKGPQFLKKVLWSDETTCEKDGYLNLHNLHSWNNKNPHLIRQDKSQYQFKVNL</sequence>
<organism evidence="1 2">
    <name type="scientific">Brenthis ino</name>
    <name type="common">lesser marbled fritillary</name>
    <dbReference type="NCBI Taxonomy" id="405034"/>
    <lineage>
        <taxon>Eukaryota</taxon>
        <taxon>Metazoa</taxon>
        <taxon>Ecdysozoa</taxon>
        <taxon>Arthropoda</taxon>
        <taxon>Hexapoda</taxon>
        <taxon>Insecta</taxon>
        <taxon>Pterygota</taxon>
        <taxon>Neoptera</taxon>
        <taxon>Endopterygota</taxon>
        <taxon>Lepidoptera</taxon>
        <taxon>Glossata</taxon>
        <taxon>Ditrysia</taxon>
        <taxon>Papilionoidea</taxon>
        <taxon>Nymphalidae</taxon>
        <taxon>Heliconiinae</taxon>
        <taxon>Argynnini</taxon>
        <taxon>Brenthis</taxon>
    </lineage>
</organism>
<name>A0A8J9V2N0_9NEOP</name>
<dbReference type="PANTHER" id="PTHR47326:SF1">
    <property type="entry name" value="HTH PSQ-TYPE DOMAIN-CONTAINING PROTEIN"/>
    <property type="match status" value="1"/>
</dbReference>
<gene>
    <name evidence="1" type="ORF">BINO364_LOCUS15239</name>
</gene>
<dbReference type="EMBL" id="OV170228">
    <property type="protein sequence ID" value="CAH0730237.1"/>
    <property type="molecule type" value="Genomic_DNA"/>
</dbReference>
<keyword evidence="2" id="KW-1185">Reference proteome</keyword>
<feature type="non-terminal residue" evidence="1">
    <location>
        <position position="120"/>
    </location>
</feature>
<dbReference type="OrthoDB" id="7902892at2759"/>
<evidence type="ECO:0000313" key="1">
    <source>
        <dbReference type="EMBL" id="CAH0730237.1"/>
    </source>
</evidence>